<proteinExistence type="predicted"/>
<protein>
    <submittedName>
        <fullName evidence="2">Uncharacterized protein</fullName>
    </submittedName>
</protein>
<dbReference type="EMBL" id="LIAE01006846">
    <property type="protein sequence ID" value="PAV84475.1"/>
    <property type="molecule type" value="Genomic_DNA"/>
</dbReference>
<evidence type="ECO:0000313" key="2">
    <source>
        <dbReference type="EMBL" id="PAV84475.1"/>
    </source>
</evidence>
<accession>A0A2A2LED7</accession>
<evidence type="ECO:0000256" key="1">
    <source>
        <dbReference type="SAM" id="MobiDB-lite"/>
    </source>
</evidence>
<comment type="caution">
    <text evidence="2">The sequence shown here is derived from an EMBL/GenBank/DDBJ whole genome shotgun (WGS) entry which is preliminary data.</text>
</comment>
<gene>
    <name evidence="2" type="ORF">WR25_18283</name>
</gene>
<dbReference type="Proteomes" id="UP000218231">
    <property type="component" value="Unassembled WGS sequence"/>
</dbReference>
<reference evidence="2 3" key="1">
    <citation type="journal article" date="2017" name="Curr. Biol.">
        <title>Genome architecture and evolution of a unichromosomal asexual nematode.</title>
        <authorList>
            <person name="Fradin H."/>
            <person name="Zegar C."/>
            <person name="Gutwein M."/>
            <person name="Lucas J."/>
            <person name="Kovtun M."/>
            <person name="Corcoran D."/>
            <person name="Baugh L.R."/>
            <person name="Kiontke K."/>
            <person name="Gunsalus K."/>
            <person name="Fitch D.H."/>
            <person name="Piano F."/>
        </authorList>
    </citation>
    <scope>NUCLEOTIDE SEQUENCE [LARGE SCALE GENOMIC DNA]</scope>
    <source>
        <strain evidence="2">PF1309</strain>
    </source>
</reference>
<dbReference type="AlphaFoldDB" id="A0A2A2LED7"/>
<organism evidence="2 3">
    <name type="scientific">Diploscapter pachys</name>
    <dbReference type="NCBI Taxonomy" id="2018661"/>
    <lineage>
        <taxon>Eukaryota</taxon>
        <taxon>Metazoa</taxon>
        <taxon>Ecdysozoa</taxon>
        <taxon>Nematoda</taxon>
        <taxon>Chromadorea</taxon>
        <taxon>Rhabditida</taxon>
        <taxon>Rhabditina</taxon>
        <taxon>Rhabditomorpha</taxon>
        <taxon>Rhabditoidea</taxon>
        <taxon>Rhabditidae</taxon>
        <taxon>Diploscapter</taxon>
    </lineage>
</organism>
<sequence>MCIVLRAAFLQCCELKTQAEDAKGEEEDTLSRRCQRAKKGKEKERMKGRGQKGSGTDGPTHFPRTEDERDGPTYNESTSLFQ</sequence>
<feature type="region of interest" description="Disordered" evidence="1">
    <location>
        <begin position="20"/>
        <end position="82"/>
    </location>
</feature>
<keyword evidence="3" id="KW-1185">Reference proteome</keyword>
<name>A0A2A2LED7_9BILA</name>
<evidence type="ECO:0000313" key="3">
    <source>
        <dbReference type="Proteomes" id="UP000218231"/>
    </source>
</evidence>